<keyword evidence="2" id="KW-0325">Glycoprotein</keyword>
<keyword evidence="4" id="KW-1133">Transmembrane helix</keyword>
<comment type="similarity">
    <text evidence="1">Belongs to the type-B carboxylesterase/lipase family.</text>
</comment>
<feature type="region of interest" description="Disordered" evidence="3">
    <location>
        <begin position="526"/>
        <end position="561"/>
    </location>
</feature>
<feature type="compositionally biased region" description="Basic and acidic residues" evidence="3">
    <location>
        <begin position="945"/>
        <end position="957"/>
    </location>
</feature>
<dbReference type="InterPro" id="IPR051093">
    <property type="entry name" value="Neuroligin/BSAL"/>
</dbReference>
<evidence type="ECO:0000313" key="7">
    <source>
        <dbReference type="Proteomes" id="UP001381693"/>
    </source>
</evidence>
<feature type="compositionally biased region" description="Basic residues" evidence="3">
    <location>
        <begin position="372"/>
        <end position="383"/>
    </location>
</feature>
<feature type="compositionally biased region" description="Low complexity" evidence="3">
    <location>
        <begin position="430"/>
        <end position="466"/>
    </location>
</feature>
<accession>A0AAN8XNE1</accession>
<feature type="transmembrane region" description="Helical" evidence="4">
    <location>
        <begin position="250"/>
        <end position="273"/>
    </location>
</feature>
<feature type="region of interest" description="Disordered" evidence="3">
    <location>
        <begin position="569"/>
        <end position="588"/>
    </location>
</feature>
<name>A0AAN8XNE1_HALRR</name>
<protein>
    <recommendedName>
        <fullName evidence="5">Carboxylesterase type B domain-containing protein</fullName>
    </recommendedName>
</protein>
<feature type="region of interest" description="Disordered" evidence="3">
    <location>
        <begin position="614"/>
        <end position="634"/>
    </location>
</feature>
<evidence type="ECO:0000256" key="2">
    <source>
        <dbReference type="ARBA" id="ARBA00023180"/>
    </source>
</evidence>
<keyword evidence="4" id="KW-0472">Membrane</keyword>
<dbReference type="InterPro" id="IPR029058">
    <property type="entry name" value="AB_hydrolase_fold"/>
</dbReference>
<gene>
    <name evidence="6" type="ORF">SK128_028168</name>
</gene>
<dbReference type="Pfam" id="PF00135">
    <property type="entry name" value="COesterase"/>
    <property type="match status" value="1"/>
</dbReference>
<dbReference type="Gene3D" id="3.40.50.1820">
    <property type="entry name" value="alpha/beta hydrolase"/>
    <property type="match status" value="1"/>
</dbReference>
<dbReference type="PANTHER" id="PTHR43903">
    <property type="entry name" value="NEUROLIGIN"/>
    <property type="match status" value="1"/>
</dbReference>
<keyword evidence="7" id="KW-1185">Reference proteome</keyword>
<evidence type="ECO:0000259" key="5">
    <source>
        <dbReference type="Pfam" id="PF00135"/>
    </source>
</evidence>
<comment type="caution">
    <text evidence="6">The sequence shown here is derived from an EMBL/GenBank/DDBJ whole genome shotgun (WGS) entry which is preliminary data.</text>
</comment>
<reference evidence="6 7" key="1">
    <citation type="submission" date="2023-11" db="EMBL/GenBank/DDBJ databases">
        <title>Halocaridina rubra genome assembly.</title>
        <authorList>
            <person name="Smith C."/>
        </authorList>
    </citation>
    <scope>NUCLEOTIDE SEQUENCE [LARGE SCALE GENOMIC DNA]</scope>
    <source>
        <strain evidence="6">EP-1</strain>
        <tissue evidence="6">Whole</tissue>
    </source>
</reference>
<feature type="compositionally biased region" description="Polar residues" evidence="3">
    <location>
        <begin position="820"/>
        <end position="831"/>
    </location>
</feature>
<sequence length="957" mass="103823">MDYTNNFIVVLCDLCEQALQHKSGLELVILVRIIGFILLCKKSQGTVHGEELPYIFGAPLVGGFNHFGLNYTLEEVFLSELVMTQWTNFAKTGDPNFPTPQNYSTPGADYNWNENLRTLWPPYEKLIQKYLHIDMQVVSKDHYRSREMALWNRLIPDLISTRPVVTDPGVNIPRIPPTAINLVPTMRPSMPIPYPDYPITHKIPHTTAKPKPYFPSSKPRYPLEPYPIENLDTSTPAPSPTPPTYAGTPISIVIVVGIVILFINCCAMGGVYYQRDKIKQQSALLKRAFFSRKSEDSDEGVSDAPSSSAMKERKHRKKESKSDYEVSDEIHSESGSRTSAVSRDSSLRRKQSQTAQDSSSKQETPKSSLKSKGSKPGHKRHRSENHSIYSEIGRTAEVHVHADASGSTKIDHRKNQTVKFNTISGGLPPKSVTKSTTSISSKASIRSNTSRASVKSTTSRTSVKSTTSEKRLKKNASCQSLPTAEYSWGITPEMTMTERDDPDGHDDQRTPADRQQTLAAMQKLKYPKVLPDHPDGVHAATLPKMRPPPPPRSTSLTAKDIQELEENIHVVYRKKRPPQRDMSTDSCDLSGAENIYGMGSNSVPTTSMYGAPSSIATVSRARSRKSDGAADYGRTMPVTDYVRSAKSADYGLQGGVSDYGRAVGSNPYGQQGVATTYSGYIPYESSYGYKAGSAPSTPRTPTTPTKGDEAKTFTYTTGMRSPRGPLATFGKSVTPAVTDGPQHESVSSQITNNSSTSSAPAPSTSAVVTAAAQTALATVTAPAFVGATSPGKSTPRTAPPPASFHSSAIQQDSASSSDATTVYEQSENTGTIKRKKTAKRENPVKTVVIQEPFEKPFDKPFDKPLKGVLKQTSAYDKPKPVMAKAPGASPSASASSLSSATSADVGTVASGSCDIGVGHEVQQKTSSLKKSIIRPGTPGARHKTRQENHTSHSETPE</sequence>
<feature type="compositionally biased region" description="Low complexity" evidence="3">
    <location>
        <begin position="745"/>
        <end position="767"/>
    </location>
</feature>
<dbReference type="EMBL" id="JAXCGZ010001983">
    <property type="protein sequence ID" value="KAK7084783.1"/>
    <property type="molecule type" value="Genomic_DNA"/>
</dbReference>
<feature type="compositionally biased region" description="Low complexity" evidence="3">
    <location>
        <begin position="806"/>
        <end position="819"/>
    </location>
</feature>
<feature type="compositionally biased region" description="Basic and acidic residues" evidence="3">
    <location>
        <begin position="852"/>
        <end position="865"/>
    </location>
</feature>
<dbReference type="AlphaFoldDB" id="A0AAN8XNE1"/>
<feature type="compositionally biased region" description="Low complexity" evidence="3">
    <location>
        <begin position="883"/>
        <end position="903"/>
    </location>
</feature>
<dbReference type="InterPro" id="IPR002018">
    <property type="entry name" value="CarbesteraseB"/>
</dbReference>
<feature type="compositionally biased region" description="Polar residues" evidence="3">
    <location>
        <begin position="335"/>
        <end position="344"/>
    </location>
</feature>
<proteinExistence type="inferred from homology"/>
<keyword evidence="4" id="KW-0812">Transmembrane</keyword>
<dbReference type="SUPFAM" id="SSF53474">
    <property type="entry name" value="alpha/beta-Hydrolases"/>
    <property type="match status" value="1"/>
</dbReference>
<evidence type="ECO:0000313" key="6">
    <source>
        <dbReference type="EMBL" id="KAK7084783.1"/>
    </source>
</evidence>
<feature type="region of interest" description="Disordered" evidence="3">
    <location>
        <begin position="688"/>
        <end position="767"/>
    </location>
</feature>
<feature type="compositionally biased region" description="Polar residues" evidence="3">
    <location>
        <begin position="352"/>
        <end position="362"/>
    </location>
</feature>
<feature type="region of interest" description="Disordered" evidence="3">
    <location>
        <begin position="785"/>
        <end position="957"/>
    </location>
</feature>
<dbReference type="Proteomes" id="UP001381693">
    <property type="component" value="Unassembled WGS sequence"/>
</dbReference>
<feature type="domain" description="Carboxylesterase type B" evidence="5">
    <location>
        <begin position="42"/>
        <end position="151"/>
    </location>
</feature>
<feature type="compositionally biased region" description="Basic and acidic residues" evidence="3">
    <location>
        <begin position="320"/>
        <end position="334"/>
    </location>
</feature>
<evidence type="ECO:0000256" key="1">
    <source>
        <dbReference type="ARBA" id="ARBA00005964"/>
    </source>
</evidence>
<evidence type="ECO:0000256" key="3">
    <source>
        <dbReference type="SAM" id="MobiDB-lite"/>
    </source>
</evidence>
<organism evidence="6 7">
    <name type="scientific">Halocaridina rubra</name>
    <name type="common">Hawaiian red shrimp</name>
    <dbReference type="NCBI Taxonomy" id="373956"/>
    <lineage>
        <taxon>Eukaryota</taxon>
        <taxon>Metazoa</taxon>
        <taxon>Ecdysozoa</taxon>
        <taxon>Arthropoda</taxon>
        <taxon>Crustacea</taxon>
        <taxon>Multicrustacea</taxon>
        <taxon>Malacostraca</taxon>
        <taxon>Eumalacostraca</taxon>
        <taxon>Eucarida</taxon>
        <taxon>Decapoda</taxon>
        <taxon>Pleocyemata</taxon>
        <taxon>Caridea</taxon>
        <taxon>Atyoidea</taxon>
        <taxon>Atyidae</taxon>
        <taxon>Halocaridina</taxon>
    </lineage>
</organism>
<evidence type="ECO:0000256" key="4">
    <source>
        <dbReference type="SAM" id="Phobius"/>
    </source>
</evidence>
<feature type="compositionally biased region" description="Low complexity" evidence="3">
    <location>
        <begin position="695"/>
        <end position="705"/>
    </location>
</feature>
<feature type="region of interest" description="Disordered" evidence="3">
    <location>
        <begin position="292"/>
        <end position="512"/>
    </location>
</feature>